<dbReference type="Gene3D" id="2.60.40.420">
    <property type="entry name" value="Cupredoxins - blue copper proteins"/>
    <property type="match status" value="1"/>
</dbReference>
<proteinExistence type="predicted"/>
<gene>
    <name evidence="2" type="ORF">OMP40_04500</name>
</gene>
<evidence type="ECO:0000256" key="1">
    <source>
        <dbReference type="SAM" id="SignalP"/>
    </source>
</evidence>
<reference evidence="2" key="1">
    <citation type="submission" date="2022-10" db="EMBL/GenBank/DDBJ databases">
        <title>Comparative genomic analysis of Cohnella hashimotonis sp. nov., isolated from the International Space Station.</title>
        <authorList>
            <person name="Simpson A."/>
            <person name="Venkateswaran K."/>
        </authorList>
    </citation>
    <scope>NUCLEOTIDE SEQUENCE</scope>
    <source>
        <strain evidence="2">DSM 28161</strain>
    </source>
</reference>
<feature type="chain" id="PRO_5040993813" evidence="1">
    <location>
        <begin position="20"/>
        <end position="174"/>
    </location>
</feature>
<keyword evidence="3" id="KW-1185">Reference proteome</keyword>
<dbReference type="EMBL" id="JAPDIA010000002">
    <property type="protein sequence ID" value="MDG0808731.1"/>
    <property type="molecule type" value="Genomic_DNA"/>
</dbReference>
<sequence>MRKKIAAALVALALTGALAACGAKNDENAGQETAVASQDLIIRATNWQFDQAEYKVPKDTPIRYTLENEQGAHGIEIEKAGVKLSNGKKIQGRDAGGRHLYDQMQHRMRRRAFENEGQADRRISRIKKIAPPSGSDPFGGAIYVRGRFGHRCAGELYVCSSSISIHSLYSICSL</sequence>
<protein>
    <submittedName>
        <fullName evidence="2">Uncharacterized protein</fullName>
    </submittedName>
</protein>
<evidence type="ECO:0000313" key="2">
    <source>
        <dbReference type="EMBL" id="MDG0808731.1"/>
    </source>
</evidence>
<dbReference type="AlphaFoldDB" id="A0A9X4KPE0"/>
<evidence type="ECO:0000313" key="3">
    <source>
        <dbReference type="Proteomes" id="UP001153404"/>
    </source>
</evidence>
<comment type="caution">
    <text evidence="2">The sequence shown here is derived from an EMBL/GenBank/DDBJ whole genome shotgun (WGS) entry which is preliminary data.</text>
</comment>
<feature type="signal peptide" evidence="1">
    <location>
        <begin position="1"/>
        <end position="19"/>
    </location>
</feature>
<dbReference type="Proteomes" id="UP001153404">
    <property type="component" value="Unassembled WGS sequence"/>
</dbReference>
<dbReference type="InterPro" id="IPR008972">
    <property type="entry name" value="Cupredoxin"/>
</dbReference>
<organism evidence="2 3">
    <name type="scientific">Cohnella rhizosphaerae</name>
    <dbReference type="NCBI Taxonomy" id="1457232"/>
    <lineage>
        <taxon>Bacteria</taxon>
        <taxon>Bacillati</taxon>
        <taxon>Bacillota</taxon>
        <taxon>Bacilli</taxon>
        <taxon>Bacillales</taxon>
        <taxon>Paenibacillaceae</taxon>
        <taxon>Cohnella</taxon>
    </lineage>
</organism>
<name>A0A9X4KPE0_9BACL</name>
<accession>A0A9X4KPE0</accession>
<keyword evidence="1" id="KW-0732">Signal</keyword>
<dbReference type="PROSITE" id="PS51257">
    <property type="entry name" value="PROKAR_LIPOPROTEIN"/>
    <property type="match status" value="1"/>
</dbReference>
<dbReference type="RefSeq" id="WP_277529501.1">
    <property type="nucleotide sequence ID" value="NZ_JAPDIA010000002.1"/>
</dbReference>